<dbReference type="AlphaFoldDB" id="T1HE55"/>
<evidence type="ECO:0000259" key="5">
    <source>
        <dbReference type="Pfam" id="PF00394"/>
    </source>
</evidence>
<dbReference type="GO" id="GO:0005886">
    <property type="term" value="C:plasma membrane"/>
    <property type="evidence" value="ECO:0007669"/>
    <property type="project" value="TreeGrafter"/>
</dbReference>
<dbReference type="HOGENOM" id="CLU_1782155_0_0_1"/>
<evidence type="ECO:0000259" key="6">
    <source>
        <dbReference type="Pfam" id="PF07732"/>
    </source>
</evidence>
<evidence type="ECO:0000313" key="7">
    <source>
        <dbReference type="EnsemblMetazoa" id="RPRC002327-PA"/>
    </source>
</evidence>
<evidence type="ECO:0000256" key="3">
    <source>
        <dbReference type="ARBA" id="ARBA00023002"/>
    </source>
</evidence>
<evidence type="ECO:0000313" key="8">
    <source>
        <dbReference type="Proteomes" id="UP000015103"/>
    </source>
</evidence>
<dbReference type="Pfam" id="PF00394">
    <property type="entry name" value="Cu-oxidase"/>
    <property type="match status" value="1"/>
</dbReference>
<feature type="domain" description="Plastocyanin-like" evidence="6">
    <location>
        <begin position="2"/>
        <end position="38"/>
    </location>
</feature>
<dbReference type="PANTHER" id="PTHR11709:SF394">
    <property type="entry name" value="FI03373P-RELATED"/>
    <property type="match status" value="1"/>
</dbReference>
<sequence>MSTFRYIFYAEDAGSFFYHSHSGVQKIDGLTGPIVVRDVLAAEPYAHLYDYDLFEHEIFIQDWTHTTADSLIPGLKREGSLPKSLLINGRGIKSSEDTTDPQRLILQAQRPKQLPLSVFTVKPGKRYRFRLISSTCMACTVKLIVQ</sequence>
<dbReference type="InParanoid" id="T1HE55"/>
<dbReference type="GO" id="GO:0005507">
    <property type="term" value="F:copper ion binding"/>
    <property type="evidence" value="ECO:0007669"/>
    <property type="project" value="InterPro"/>
</dbReference>
<reference evidence="7" key="1">
    <citation type="submission" date="2015-05" db="UniProtKB">
        <authorList>
            <consortium name="EnsemblMetazoa"/>
        </authorList>
    </citation>
    <scope>IDENTIFICATION</scope>
</reference>
<evidence type="ECO:0000256" key="4">
    <source>
        <dbReference type="ARBA" id="ARBA00023008"/>
    </source>
</evidence>
<keyword evidence="2" id="KW-0479">Metal-binding</keyword>
<dbReference type="PANTHER" id="PTHR11709">
    <property type="entry name" value="MULTI-COPPER OXIDASE"/>
    <property type="match status" value="1"/>
</dbReference>
<evidence type="ECO:0008006" key="9">
    <source>
        <dbReference type="Google" id="ProtNLM"/>
    </source>
</evidence>
<dbReference type="InterPro" id="IPR001117">
    <property type="entry name" value="Cu-oxidase_2nd"/>
</dbReference>
<dbReference type="STRING" id="13249.T1HE55"/>
<dbReference type="Proteomes" id="UP000015103">
    <property type="component" value="Unassembled WGS sequence"/>
</dbReference>
<keyword evidence="4" id="KW-0186">Copper</keyword>
<dbReference type="EMBL" id="ACPB03031386">
    <property type="status" value="NOT_ANNOTATED_CDS"/>
    <property type="molecule type" value="Genomic_DNA"/>
</dbReference>
<comment type="similarity">
    <text evidence="1">Belongs to the multicopper oxidase family.</text>
</comment>
<name>T1HE55_RHOPR</name>
<dbReference type="InterPro" id="IPR033138">
    <property type="entry name" value="Cu_oxidase_CS"/>
</dbReference>
<dbReference type="Pfam" id="PF07732">
    <property type="entry name" value="Cu-oxidase_3"/>
    <property type="match status" value="1"/>
</dbReference>
<evidence type="ECO:0000256" key="2">
    <source>
        <dbReference type="ARBA" id="ARBA00022723"/>
    </source>
</evidence>
<protein>
    <recommendedName>
        <fullName evidence="9">Plastocyanin-like domain-containing protein</fullName>
    </recommendedName>
</protein>
<dbReference type="Gene3D" id="2.60.40.420">
    <property type="entry name" value="Cupredoxins - blue copper proteins"/>
    <property type="match status" value="2"/>
</dbReference>
<proteinExistence type="inferred from homology"/>
<dbReference type="GO" id="GO:0016491">
    <property type="term" value="F:oxidoreductase activity"/>
    <property type="evidence" value="ECO:0007669"/>
    <property type="project" value="UniProtKB-KW"/>
</dbReference>
<dbReference type="InterPro" id="IPR011707">
    <property type="entry name" value="Cu-oxidase-like_N"/>
</dbReference>
<dbReference type="InterPro" id="IPR008972">
    <property type="entry name" value="Cupredoxin"/>
</dbReference>
<dbReference type="VEuPathDB" id="VectorBase:RPRC002327"/>
<dbReference type="PROSITE" id="PS00079">
    <property type="entry name" value="MULTICOPPER_OXIDASE1"/>
    <property type="match status" value="1"/>
</dbReference>
<dbReference type="SUPFAM" id="SSF49503">
    <property type="entry name" value="Cupredoxins"/>
    <property type="match status" value="2"/>
</dbReference>
<keyword evidence="3" id="KW-0560">Oxidoreductase</keyword>
<keyword evidence="8" id="KW-1185">Reference proteome</keyword>
<organism evidence="7 8">
    <name type="scientific">Rhodnius prolixus</name>
    <name type="common">Triatomid bug</name>
    <dbReference type="NCBI Taxonomy" id="13249"/>
    <lineage>
        <taxon>Eukaryota</taxon>
        <taxon>Metazoa</taxon>
        <taxon>Ecdysozoa</taxon>
        <taxon>Arthropoda</taxon>
        <taxon>Hexapoda</taxon>
        <taxon>Insecta</taxon>
        <taxon>Pterygota</taxon>
        <taxon>Neoptera</taxon>
        <taxon>Paraneoptera</taxon>
        <taxon>Hemiptera</taxon>
        <taxon>Heteroptera</taxon>
        <taxon>Panheteroptera</taxon>
        <taxon>Cimicomorpha</taxon>
        <taxon>Reduviidae</taxon>
        <taxon>Triatominae</taxon>
        <taxon>Rhodnius</taxon>
    </lineage>
</organism>
<dbReference type="eggNOG" id="KOG1263">
    <property type="taxonomic scope" value="Eukaryota"/>
</dbReference>
<feature type="domain" description="Plastocyanin-like" evidence="5">
    <location>
        <begin position="58"/>
        <end position="137"/>
    </location>
</feature>
<dbReference type="EnsemblMetazoa" id="RPRC002327-RA">
    <property type="protein sequence ID" value="RPRC002327-PA"/>
    <property type="gene ID" value="RPRC002327"/>
</dbReference>
<accession>T1HE55</accession>
<evidence type="ECO:0000256" key="1">
    <source>
        <dbReference type="ARBA" id="ARBA00010609"/>
    </source>
</evidence>
<dbReference type="GO" id="GO:0006826">
    <property type="term" value="P:iron ion transport"/>
    <property type="evidence" value="ECO:0007669"/>
    <property type="project" value="TreeGrafter"/>
</dbReference>
<dbReference type="InterPro" id="IPR045087">
    <property type="entry name" value="Cu-oxidase_fam"/>
</dbReference>